<dbReference type="PANTHER" id="PTHR23528:SF1">
    <property type="entry name" value="MAJOR FACILITATOR SUPERFAMILY (MFS) PROFILE DOMAIN-CONTAINING PROTEIN"/>
    <property type="match status" value="1"/>
</dbReference>
<comment type="caution">
    <text evidence="7">The sequence shown here is derived from an EMBL/GenBank/DDBJ whole genome shotgun (WGS) entry which is preliminary data.</text>
</comment>
<feature type="transmembrane region" description="Helical" evidence="5">
    <location>
        <begin position="191"/>
        <end position="213"/>
    </location>
</feature>
<evidence type="ECO:0000256" key="5">
    <source>
        <dbReference type="SAM" id="Phobius"/>
    </source>
</evidence>
<dbReference type="PROSITE" id="PS50850">
    <property type="entry name" value="MFS"/>
    <property type="match status" value="1"/>
</dbReference>
<feature type="transmembrane region" description="Helical" evidence="5">
    <location>
        <begin position="69"/>
        <end position="93"/>
    </location>
</feature>
<dbReference type="SUPFAM" id="SSF103473">
    <property type="entry name" value="MFS general substrate transporter"/>
    <property type="match status" value="1"/>
</dbReference>
<dbReference type="EMBL" id="BAAAQB010000009">
    <property type="protein sequence ID" value="GAA2128459.1"/>
    <property type="molecule type" value="Genomic_DNA"/>
</dbReference>
<proteinExistence type="predicted"/>
<feature type="transmembrane region" description="Helical" evidence="5">
    <location>
        <begin position="164"/>
        <end position="185"/>
    </location>
</feature>
<keyword evidence="2 5" id="KW-0812">Transmembrane</keyword>
<feature type="transmembrane region" description="Helical" evidence="5">
    <location>
        <begin position="247"/>
        <end position="267"/>
    </location>
</feature>
<sequence>MTTSIGADAPAATALTPVAGHPTLPLKRPGLFAATLILTAAAIYFAFLTPSIVSLSIRIFGVDPTGKALGLSTVILIGALISVVMLPLFGSLSDRTRGRFGRRRPWLVGGSLTVLAGAIVVGTASNVAIVAAGWAISQLGFSAVIAAFLALVPDFIPERLRARTSAGIGVVTGLVVLGGIAFASANVADPVTMMVAPAAVAVLFVLGLSMVIAKADVIPADAAALPRYSVREFAGSFFINPLHHPSFAWNWISRLLFGIAMVGLQTYSTYFLTDVTGLSLQDATARYTFVTLITTPVGFVFTVAAGFLSDKMNRRKIFVVGAAVIAAAGILIAALLQSADGFLVAYIVFSIGLAFYLTVDVAIAASVVPDSAQTAKAMAVYQVSTTAPAIVVPLLGVLVLTSAAAYVPFFCILGGIALLSAVTIFFVKVR</sequence>
<evidence type="ECO:0000256" key="3">
    <source>
        <dbReference type="ARBA" id="ARBA00022989"/>
    </source>
</evidence>
<keyword evidence="3 5" id="KW-1133">Transmembrane helix</keyword>
<feature type="domain" description="Major facilitator superfamily (MFS) profile" evidence="6">
    <location>
        <begin position="35"/>
        <end position="430"/>
    </location>
</feature>
<dbReference type="PANTHER" id="PTHR23528">
    <property type="match status" value="1"/>
</dbReference>
<dbReference type="Gene3D" id="1.20.1250.20">
    <property type="entry name" value="MFS general substrate transporter like domains"/>
    <property type="match status" value="2"/>
</dbReference>
<feature type="transmembrane region" description="Helical" evidence="5">
    <location>
        <begin position="317"/>
        <end position="336"/>
    </location>
</feature>
<feature type="transmembrane region" description="Helical" evidence="5">
    <location>
        <begin position="380"/>
        <end position="400"/>
    </location>
</feature>
<dbReference type="InterPro" id="IPR036259">
    <property type="entry name" value="MFS_trans_sf"/>
</dbReference>
<feature type="transmembrane region" description="Helical" evidence="5">
    <location>
        <begin position="105"/>
        <end position="125"/>
    </location>
</feature>
<feature type="transmembrane region" description="Helical" evidence="5">
    <location>
        <begin position="342"/>
        <end position="368"/>
    </location>
</feature>
<reference evidence="8" key="1">
    <citation type="journal article" date="2019" name="Int. J. Syst. Evol. Microbiol.">
        <title>The Global Catalogue of Microorganisms (GCM) 10K type strain sequencing project: providing services to taxonomists for standard genome sequencing and annotation.</title>
        <authorList>
            <consortium name="The Broad Institute Genomics Platform"/>
            <consortium name="The Broad Institute Genome Sequencing Center for Infectious Disease"/>
            <person name="Wu L."/>
            <person name="Ma J."/>
        </authorList>
    </citation>
    <scope>NUCLEOTIDE SEQUENCE [LARGE SCALE GENOMIC DNA]</scope>
    <source>
        <strain evidence="8">JCM 15921</strain>
    </source>
</reference>
<comment type="subcellular location">
    <subcellularLocation>
        <location evidence="1">Cell membrane</location>
        <topology evidence="1">Multi-pass membrane protein</topology>
    </subcellularLocation>
</comment>
<dbReference type="RefSeq" id="WP_344362312.1">
    <property type="nucleotide sequence ID" value="NZ_BAAAQB010000009.1"/>
</dbReference>
<evidence type="ECO:0000259" key="6">
    <source>
        <dbReference type="PROSITE" id="PS50850"/>
    </source>
</evidence>
<accession>A0ABP5K7N1</accession>
<evidence type="ECO:0000256" key="4">
    <source>
        <dbReference type="ARBA" id="ARBA00023136"/>
    </source>
</evidence>
<evidence type="ECO:0000256" key="1">
    <source>
        <dbReference type="ARBA" id="ARBA00004651"/>
    </source>
</evidence>
<feature type="transmembrane region" description="Helical" evidence="5">
    <location>
        <begin position="287"/>
        <end position="308"/>
    </location>
</feature>
<keyword evidence="8" id="KW-1185">Reference proteome</keyword>
<evidence type="ECO:0000313" key="7">
    <source>
        <dbReference type="EMBL" id="GAA2128459.1"/>
    </source>
</evidence>
<feature type="transmembrane region" description="Helical" evidence="5">
    <location>
        <begin position="406"/>
        <end position="427"/>
    </location>
</feature>
<organism evidence="7 8">
    <name type="scientific">Arthrobacter humicola</name>
    <dbReference type="NCBI Taxonomy" id="409291"/>
    <lineage>
        <taxon>Bacteria</taxon>
        <taxon>Bacillati</taxon>
        <taxon>Actinomycetota</taxon>
        <taxon>Actinomycetes</taxon>
        <taxon>Micrococcales</taxon>
        <taxon>Micrococcaceae</taxon>
        <taxon>Arthrobacter</taxon>
    </lineage>
</organism>
<dbReference type="InterPro" id="IPR020846">
    <property type="entry name" value="MFS_dom"/>
</dbReference>
<dbReference type="Pfam" id="PF13347">
    <property type="entry name" value="MFS_2"/>
    <property type="match status" value="1"/>
</dbReference>
<keyword evidence="4 5" id="KW-0472">Membrane</keyword>
<name>A0ABP5K7N1_9MICC</name>
<gene>
    <name evidence="7" type="ORF">GCM10009825_07850</name>
</gene>
<feature type="transmembrane region" description="Helical" evidence="5">
    <location>
        <begin position="31"/>
        <end position="57"/>
    </location>
</feature>
<evidence type="ECO:0000313" key="8">
    <source>
        <dbReference type="Proteomes" id="UP001500102"/>
    </source>
</evidence>
<evidence type="ECO:0000256" key="2">
    <source>
        <dbReference type="ARBA" id="ARBA00022692"/>
    </source>
</evidence>
<feature type="transmembrane region" description="Helical" evidence="5">
    <location>
        <begin position="131"/>
        <end position="152"/>
    </location>
</feature>
<dbReference type="Proteomes" id="UP001500102">
    <property type="component" value="Unassembled WGS sequence"/>
</dbReference>
<protein>
    <submittedName>
        <fullName evidence="7">MFS transporter</fullName>
    </submittedName>
</protein>